<dbReference type="InterPro" id="IPR004608">
    <property type="entry name" value="MMCoA_mutase_b"/>
</dbReference>
<keyword evidence="8" id="KW-0170">Cobalt</keyword>
<dbReference type="InterPro" id="IPR058549">
    <property type="entry name" value="MeMalonylCoA_mutase_a/b_site"/>
</dbReference>
<evidence type="ECO:0000256" key="4">
    <source>
        <dbReference type="ARBA" id="ARBA00008465"/>
    </source>
</evidence>
<evidence type="ECO:0000259" key="10">
    <source>
        <dbReference type="Pfam" id="PF01642"/>
    </source>
</evidence>
<comment type="pathway">
    <text evidence="3">Metabolic intermediate metabolism; propanoyl-CoA degradation; succinyl-CoA from propanoyl-CoA: step 3/3.</text>
</comment>
<dbReference type="SUPFAM" id="SSF51703">
    <property type="entry name" value="Cobalamin (vitamin B12)-dependent enzymes"/>
    <property type="match status" value="1"/>
</dbReference>
<name>A0A1M5E340_9BACT</name>
<evidence type="ECO:0000256" key="1">
    <source>
        <dbReference type="ARBA" id="ARBA00000290"/>
    </source>
</evidence>
<evidence type="ECO:0000313" key="12">
    <source>
        <dbReference type="Proteomes" id="UP000184480"/>
    </source>
</evidence>
<dbReference type="GO" id="GO:0004494">
    <property type="term" value="F:methylmalonyl-CoA mutase activity"/>
    <property type="evidence" value="ECO:0007669"/>
    <property type="project" value="UniProtKB-UniRule"/>
</dbReference>
<dbReference type="CDD" id="cd02065">
    <property type="entry name" value="B12-binding_like"/>
    <property type="match status" value="1"/>
</dbReference>
<dbReference type="InterPro" id="IPR036724">
    <property type="entry name" value="Cobalamin-bd_sf"/>
</dbReference>
<keyword evidence="7" id="KW-0413">Isomerase</keyword>
<organism evidence="11 12">
    <name type="scientific">Dysgonomonas macrotermitis</name>
    <dbReference type="NCBI Taxonomy" id="1346286"/>
    <lineage>
        <taxon>Bacteria</taxon>
        <taxon>Pseudomonadati</taxon>
        <taxon>Bacteroidota</taxon>
        <taxon>Bacteroidia</taxon>
        <taxon>Bacteroidales</taxon>
        <taxon>Dysgonomonadaceae</taxon>
        <taxon>Dysgonomonas</taxon>
    </lineage>
</organism>
<dbReference type="Gene3D" id="3.40.50.280">
    <property type="entry name" value="Cobalamin-binding domain"/>
    <property type="match status" value="1"/>
</dbReference>
<dbReference type="GO" id="GO:0031419">
    <property type="term" value="F:cobalamin binding"/>
    <property type="evidence" value="ECO:0007669"/>
    <property type="project" value="UniProtKB-KW"/>
</dbReference>
<evidence type="ECO:0000256" key="8">
    <source>
        <dbReference type="ARBA" id="ARBA00023285"/>
    </source>
</evidence>
<dbReference type="InterPro" id="IPR006099">
    <property type="entry name" value="MeMalonylCoA_mutase_a/b_cat"/>
</dbReference>
<dbReference type="UniPathway" id="UPA00945">
    <property type="reaction ID" value="UER00910"/>
</dbReference>
<comment type="catalytic activity">
    <reaction evidence="1">
        <text>(R)-methylmalonyl-CoA = succinyl-CoA</text>
        <dbReference type="Rhea" id="RHEA:22888"/>
        <dbReference type="ChEBI" id="CHEBI:57292"/>
        <dbReference type="ChEBI" id="CHEBI:57326"/>
        <dbReference type="EC" id="5.4.99.2"/>
    </reaction>
</comment>
<keyword evidence="6" id="KW-0846">Cobalamin</keyword>
<accession>A0A1M5E340</accession>
<gene>
    <name evidence="11" type="ORF">SAMN05444362_109134</name>
</gene>
<dbReference type="PANTHER" id="PTHR48101:SF1">
    <property type="entry name" value="METHYLMALONYL-COA MUTASE, LARGE SUBUNIT"/>
    <property type="match status" value="1"/>
</dbReference>
<reference evidence="12" key="1">
    <citation type="submission" date="2016-11" db="EMBL/GenBank/DDBJ databases">
        <authorList>
            <person name="Varghese N."/>
            <person name="Submissions S."/>
        </authorList>
    </citation>
    <scope>NUCLEOTIDE SEQUENCE [LARGE SCALE GENOMIC DNA]</scope>
    <source>
        <strain evidence="12">DSM 27370</strain>
    </source>
</reference>
<evidence type="ECO:0000313" key="11">
    <source>
        <dbReference type="EMBL" id="SHF73647.1"/>
    </source>
</evidence>
<dbReference type="OrthoDB" id="9762378at2"/>
<comment type="subunit">
    <text evidence="5">Heterodimer of an alpha and a beta chain.</text>
</comment>
<dbReference type="EC" id="5.4.99.2" evidence="9"/>
<dbReference type="Gene3D" id="3.20.20.240">
    <property type="entry name" value="Methylmalonyl-CoA mutase"/>
    <property type="match status" value="1"/>
</dbReference>
<dbReference type="CDD" id="cd03677">
    <property type="entry name" value="MM_CoA_mutase_beta"/>
    <property type="match status" value="1"/>
</dbReference>
<dbReference type="EMBL" id="FQUC01000009">
    <property type="protein sequence ID" value="SHF73647.1"/>
    <property type="molecule type" value="Genomic_DNA"/>
</dbReference>
<dbReference type="PANTHER" id="PTHR48101">
    <property type="entry name" value="METHYLMALONYL-COA MUTASE, MITOCHONDRIAL-RELATED"/>
    <property type="match status" value="1"/>
</dbReference>
<evidence type="ECO:0000256" key="5">
    <source>
        <dbReference type="ARBA" id="ARBA00011870"/>
    </source>
</evidence>
<dbReference type="InterPro" id="IPR016176">
    <property type="entry name" value="Cbl-dep_enz_cat"/>
</dbReference>
<dbReference type="RefSeq" id="WP_062184954.1">
    <property type="nucleotide sequence ID" value="NZ_BBXL01000033.1"/>
</dbReference>
<dbReference type="Pfam" id="PF01642">
    <property type="entry name" value="MM_CoA_mutase"/>
    <property type="match status" value="2"/>
</dbReference>
<protein>
    <recommendedName>
        <fullName evidence="9">Methylmalonyl-CoA mutase small subunit</fullName>
        <ecNumber evidence="9">5.4.99.2</ecNumber>
    </recommendedName>
</protein>
<evidence type="ECO:0000256" key="6">
    <source>
        <dbReference type="ARBA" id="ARBA00022628"/>
    </source>
</evidence>
<keyword evidence="12" id="KW-1185">Reference proteome</keyword>
<evidence type="ECO:0000256" key="9">
    <source>
        <dbReference type="NCBIfam" id="TIGR00642"/>
    </source>
</evidence>
<dbReference type="STRING" id="1346286.SAMN05444362_109134"/>
<dbReference type="PROSITE" id="PS00544">
    <property type="entry name" value="METMALONYL_COA_MUTASE"/>
    <property type="match status" value="1"/>
</dbReference>
<dbReference type="NCBIfam" id="TIGR00642">
    <property type="entry name" value="mmCoA_mut_beta"/>
    <property type="match status" value="1"/>
</dbReference>
<feature type="domain" description="Methylmalonyl-CoA mutase alpha/beta chain catalytic" evidence="10">
    <location>
        <begin position="40"/>
        <end position="110"/>
    </location>
</feature>
<dbReference type="GO" id="GO:0046872">
    <property type="term" value="F:metal ion binding"/>
    <property type="evidence" value="ECO:0007669"/>
    <property type="project" value="InterPro"/>
</dbReference>
<evidence type="ECO:0000256" key="3">
    <source>
        <dbReference type="ARBA" id="ARBA00005146"/>
    </source>
</evidence>
<sequence length="630" mass="69229">MANQKEKLFTDFPAISTEEWMAKITADLKGADFEKKLVWKTNEGFKVNPFYRSENIEGLKTIDALPGEFPYVRGTKKDNDWYVRQDITVVDFKAANAKALDILNKGITSLGFIIKGDDVSAENIKTLLKDICPEAVELNFSTCHRRSLDLVKILVDDLKSKNADVLKCFGSVNYDPFKTILKKGVDNAEWVKQASEIVLASAALPRFRVLNVNANKLNNAGAYIYQELGFALANGNEILSKLVEAGLDATLVAKKIKFNFGIGSNYFMEIAKFRAARWLWAEIVNAYNPKCNNDCPSKEEDGICRCASKIYAHAETSTYNMTTFDAHVNLLRTQTEAMSAGIAGVNSLTVLPFDESFKDSDNFSERIARNQQLLLKEECHFDKITDPSAGSYYIENLTSSIADEAWKLFLEIDEAGFYAALKAGTVQTAVKTSSDARFKALATRREVLLGTNQYPNFTEVAAGKITRGGCSCGCSTEKGNLQPLLSTRLATDFEELRLATEKSGKTPVAFMLTIGSLAMRLARSQFSCNFLACAGYKVIDNLGFETVEAGVKAAREKNADIIVICSSDDEYTTLAPAAYELVKGGKEIFVVAGAPASTDDLKAIGIQNFINVKSNVLETLKGFNTALGIN</sequence>
<evidence type="ECO:0000256" key="2">
    <source>
        <dbReference type="ARBA" id="ARBA00001922"/>
    </source>
</evidence>
<evidence type="ECO:0000256" key="7">
    <source>
        <dbReference type="ARBA" id="ARBA00023235"/>
    </source>
</evidence>
<dbReference type="SUPFAM" id="SSF52242">
    <property type="entry name" value="Cobalamin (vitamin B12)-binding domain"/>
    <property type="match status" value="1"/>
</dbReference>
<comment type="similarity">
    <text evidence="4">Belongs to the methylmalonyl-CoA mutase family.</text>
</comment>
<proteinExistence type="inferred from homology"/>
<dbReference type="GO" id="GO:0019652">
    <property type="term" value="P:lactate fermentation to propionate and acetate"/>
    <property type="evidence" value="ECO:0007669"/>
    <property type="project" value="InterPro"/>
</dbReference>
<dbReference type="Proteomes" id="UP000184480">
    <property type="component" value="Unassembled WGS sequence"/>
</dbReference>
<comment type="cofactor">
    <cofactor evidence="2">
        <name>adenosylcob(III)alamin</name>
        <dbReference type="ChEBI" id="CHEBI:18408"/>
    </cofactor>
</comment>
<dbReference type="AlphaFoldDB" id="A0A1M5E340"/>
<feature type="domain" description="Methylmalonyl-CoA mutase alpha/beta chain catalytic" evidence="10">
    <location>
        <begin position="120"/>
        <end position="456"/>
    </location>
</feature>